<dbReference type="PANTHER" id="PTHR43364">
    <property type="entry name" value="NADH-SPECIFIC METHYLGLYOXAL REDUCTASE-RELATED"/>
    <property type="match status" value="1"/>
</dbReference>
<dbReference type="STRING" id="703135.A0A2A9NHN5"/>
<protein>
    <recommendedName>
        <fullName evidence="2">NADP-dependent oxidoreductase domain-containing protein</fullName>
    </recommendedName>
</protein>
<dbReference type="FunFam" id="3.20.20.100:FF:000004">
    <property type="entry name" value="Oxidoreductase, aldo/keto reductase"/>
    <property type="match status" value="1"/>
</dbReference>
<organism evidence="3 4">
    <name type="scientific">Amanita thiersii Skay4041</name>
    <dbReference type="NCBI Taxonomy" id="703135"/>
    <lineage>
        <taxon>Eukaryota</taxon>
        <taxon>Fungi</taxon>
        <taxon>Dikarya</taxon>
        <taxon>Basidiomycota</taxon>
        <taxon>Agaricomycotina</taxon>
        <taxon>Agaricomycetes</taxon>
        <taxon>Agaricomycetidae</taxon>
        <taxon>Agaricales</taxon>
        <taxon>Pluteineae</taxon>
        <taxon>Amanitaceae</taxon>
        <taxon>Amanita</taxon>
    </lineage>
</organism>
<proteinExistence type="predicted"/>
<evidence type="ECO:0000313" key="3">
    <source>
        <dbReference type="EMBL" id="PFH50119.1"/>
    </source>
</evidence>
<gene>
    <name evidence="3" type="ORF">AMATHDRAFT_86013</name>
</gene>
<dbReference type="InterPro" id="IPR050523">
    <property type="entry name" value="AKR_Detox_Biosynth"/>
</dbReference>
<evidence type="ECO:0000256" key="1">
    <source>
        <dbReference type="ARBA" id="ARBA00023002"/>
    </source>
</evidence>
<dbReference type="GO" id="GO:0016491">
    <property type="term" value="F:oxidoreductase activity"/>
    <property type="evidence" value="ECO:0007669"/>
    <property type="project" value="UniProtKB-KW"/>
</dbReference>
<keyword evidence="4" id="KW-1185">Reference proteome</keyword>
<dbReference type="Gene3D" id="3.20.20.100">
    <property type="entry name" value="NADP-dependent oxidoreductase domain"/>
    <property type="match status" value="1"/>
</dbReference>
<feature type="domain" description="NADP-dependent oxidoreductase" evidence="2">
    <location>
        <begin position="24"/>
        <end position="339"/>
    </location>
</feature>
<reference evidence="3 4" key="1">
    <citation type="submission" date="2014-02" db="EMBL/GenBank/DDBJ databases">
        <title>Transposable element dynamics among asymbiotic and ectomycorrhizal Amanita fungi.</title>
        <authorList>
            <consortium name="DOE Joint Genome Institute"/>
            <person name="Hess J."/>
            <person name="Skrede I."/>
            <person name="Wolfe B."/>
            <person name="LaButti K."/>
            <person name="Ohm R.A."/>
            <person name="Grigoriev I.V."/>
            <person name="Pringle A."/>
        </authorList>
    </citation>
    <scope>NUCLEOTIDE SEQUENCE [LARGE SCALE GENOMIC DNA]</scope>
    <source>
        <strain evidence="3 4">SKay4041</strain>
    </source>
</reference>
<sequence>MAETLPKKKVPYVRLGDSGLKISRLVLGTMQYGSPDWQPWMLSEDDAVNHIKQAYEAGIQTFDTANVYSNGMSEVILGKAIKKLGLPREEIVVMTKLRNVVPKDPGTWFVEAGKNPDDYGYVNQGGLSRKHIFAAVKASLERLQLDYVDVLQCHRADPDTPIEETMKALHDVVQAGYARYIGMGSCWAWQFHTMQNYAINNNLTPFISMQHQYSLLYREDELEMLPTMKLFNVGGLAWSPLARGLLSKLPSATSKRSTTDRFLPFYKKGPLEDQVIIERVAELSQQKGVSMAQIGIAWMLHKPGIAAPIIGPTSPEQLHDSIGALEVSLTERDLAYLEEPYRRRPVMGFK</sequence>
<dbReference type="GO" id="GO:0005829">
    <property type="term" value="C:cytosol"/>
    <property type="evidence" value="ECO:0007669"/>
    <property type="project" value="UniProtKB-ARBA"/>
</dbReference>
<accession>A0A2A9NHN5</accession>
<dbReference type="AlphaFoldDB" id="A0A2A9NHN5"/>
<dbReference type="Proteomes" id="UP000242287">
    <property type="component" value="Unassembled WGS sequence"/>
</dbReference>
<dbReference type="SUPFAM" id="SSF51430">
    <property type="entry name" value="NAD(P)-linked oxidoreductase"/>
    <property type="match status" value="1"/>
</dbReference>
<dbReference type="Pfam" id="PF00248">
    <property type="entry name" value="Aldo_ket_red"/>
    <property type="match status" value="1"/>
</dbReference>
<evidence type="ECO:0000313" key="4">
    <source>
        <dbReference type="Proteomes" id="UP000242287"/>
    </source>
</evidence>
<dbReference type="EMBL" id="KZ302011">
    <property type="protein sequence ID" value="PFH50119.1"/>
    <property type="molecule type" value="Genomic_DNA"/>
</dbReference>
<dbReference type="InterPro" id="IPR023210">
    <property type="entry name" value="NADP_OxRdtase_dom"/>
</dbReference>
<dbReference type="OrthoDB" id="48988at2759"/>
<dbReference type="CDD" id="cd19079">
    <property type="entry name" value="AKR_EcYajO-like"/>
    <property type="match status" value="1"/>
</dbReference>
<dbReference type="PANTHER" id="PTHR43364:SF4">
    <property type="entry name" value="NAD(P)-LINKED OXIDOREDUCTASE SUPERFAMILY PROTEIN"/>
    <property type="match status" value="1"/>
</dbReference>
<dbReference type="InterPro" id="IPR036812">
    <property type="entry name" value="NAD(P)_OxRdtase_dom_sf"/>
</dbReference>
<keyword evidence="1" id="KW-0560">Oxidoreductase</keyword>
<evidence type="ECO:0000259" key="2">
    <source>
        <dbReference type="Pfam" id="PF00248"/>
    </source>
</evidence>
<name>A0A2A9NHN5_9AGAR</name>